<feature type="region of interest" description="Disordered" evidence="5">
    <location>
        <begin position="1"/>
        <end position="24"/>
    </location>
</feature>
<accession>A0ABN2GTK9</accession>
<comment type="similarity">
    <text evidence="1 4">Belongs to the glycosyl hydrolase 31 family.</text>
</comment>
<keyword evidence="9" id="KW-1185">Reference proteome</keyword>
<evidence type="ECO:0000313" key="9">
    <source>
        <dbReference type="Proteomes" id="UP001500064"/>
    </source>
</evidence>
<dbReference type="PANTHER" id="PTHR43053">
    <property type="entry name" value="GLYCOSIDASE FAMILY 31"/>
    <property type="match status" value="1"/>
</dbReference>
<dbReference type="Proteomes" id="UP001500064">
    <property type="component" value="Unassembled WGS sequence"/>
</dbReference>
<comment type="caution">
    <text evidence="8">The sequence shown here is derived from an EMBL/GenBank/DDBJ whole genome shotgun (WGS) entry which is preliminary data.</text>
</comment>
<reference evidence="8 9" key="1">
    <citation type="journal article" date="2019" name="Int. J. Syst. Evol. Microbiol.">
        <title>The Global Catalogue of Microorganisms (GCM) 10K type strain sequencing project: providing services to taxonomists for standard genome sequencing and annotation.</title>
        <authorList>
            <consortium name="The Broad Institute Genomics Platform"/>
            <consortium name="The Broad Institute Genome Sequencing Center for Infectious Disease"/>
            <person name="Wu L."/>
            <person name="Ma J."/>
        </authorList>
    </citation>
    <scope>NUCLEOTIDE SEQUENCE [LARGE SCALE GENOMIC DNA]</scope>
    <source>
        <strain evidence="8 9">JCM 13929</strain>
    </source>
</reference>
<evidence type="ECO:0000259" key="6">
    <source>
        <dbReference type="Pfam" id="PF01055"/>
    </source>
</evidence>
<sequence length="563" mass="61782">MPERPRASTSVSANDMYRVRLPADPPAEEVLMTISRPEPRPPAEPFTELSGDELELVLEDGEGWWGGAAEDGLSMPFGAGSFARDLGSPRGHGSRDAAPSNQSGPVLVSTRGRVVWSERPFAFAFEDGRLRLSGRDILVGRGGGSLREAFLAASRRFFPPSGLSPARELFSGPQYNTWIAHPYTPTQETVLRFARDLLESGMPPGVVLIDDSWARDYGTWRFDRARFPDPAGMIEQLHAWGCRVMLWVVPFVSPDSAAFREAEERGLLVRDRTGDTAIRRWWNGFSATLDLTDPAAVRWMTDQLDALVEETGVDGFKFDAGDVRDYRADDLTSVPAEPVDLCEAWARVGLRYPFNEFRACWRMGGQPLGQRLQDKPALWGPAGIGSLIPEMLAQGMIGHPFVCPDMIGGGEIGSVGGQATVDQEFFVRYAQVAALSPMMQFSVLPSRVLDDEHLAAVRDALAVRESVLPLILGLVDEAARTGEPIVRPMAYHADGPDDVTDQFFLGPDLVVAPVTEKGATERIVALPRGRWRGDDGTVVEGPARVTVRCDLSRIPRFERLPEG</sequence>
<dbReference type="InterPro" id="IPR000322">
    <property type="entry name" value="Glyco_hydro_31_TIM"/>
</dbReference>
<feature type="domain" description="Glycosyl hydrolase family 31 C-terminal" evidence="7">
    <location>
        <begin position="482"/>
        <end position="558"/>
    </location>
</feature>
<dbReference type="Gene3D" id="2.60.40.1180">
    <property type="entry name" value="Golgi alpha-mannosidase II"/>
    <property type="match status" value="1"/>
</dbReference>
<feature type="region of interest" description="Disordered" evidence="5">
    <location>
        <begin position="80"/>
        <end position="105"/>
    </location>
</feature>
<keyword evidence="2 4" id="KW-0378">Hydrolase</keyword>
<evidence type="ECO:0000256" key="4">
    <source>
        <dbReference type="RuleBase" id="RU361185"/>
    </source>
</evidence>
<dbReference type="Pfam" id="PF21365">
    <property type="entry name" value="Glyco_hydro_31_3rd"/>
    <property type="match status" value="1"/>
</dbReference>
<dbReference type="Gene3D" id="3.20.20.80">
    <property type="entry name" value="Glycosidases"/>
    <property type="match status" value="1"/>
</dbReference>
<dbReference type="CDD" id="cd06592">
    <property type="entry name" value="GH31_NET37"/>
    <property type="match status" value="1"/>
</dbReference>
<evidence type="ECO:0000256" key="5">
    <source>
        <dbReference type="SAM" id="MobiDB-lite"/>
    </source>
</evidence>
<evidence type="ECO:0000256" key="3">
    <source>
        <dbReference type="ARBA" id="ARBA00023295"/>
    </source>
</evidence>
<evidence type="ECO:0000313" key="8">
    <source>
        <dbReference type="EMBL" id="GAA1676643.1"/>
    </source>
</evidence>
<dbReference type="InterPro" id="IPR017853">
    <property type="entry name" value="GH"/>
</dbReference>
<gene>
    <name evidence="8" type="ORF">GCM10009733_086910</name>
</gene>
<dbReference type="SUPFAM" id="SSF51011">
    <property type="entry name" value="Glycosyl hydrolase domain"/>
    <property type="match status" value="1"/>
</dbReference>
<evidence type="ECO:0000256" key="1">
    <source>
        <dbReference type="ARBA" id="ARBA00007806"/>
    </source>
</evidence>
<dbReference type="GO" id="GO:0016787">
    <property type="term" value="F:hydrolase activity"/>
    <property type="evidence" value="ECO:0007669"/>
    <property type="project" value="UniProtKB-KW"/>
</dbReference>
<evidence type="ECO:0000259" key="7">
    <source>
        <dbReference type="Pfam" id="PF21365"/>
    </source>
</evidence>
<keyword evidence="3 4" id="KW-0326">Glycosidase</keyword>
<proteinExistence type="inferred from homology"/>
<organism evidence="8 9">
    <name type="scientific">Nonomuraea maheshkhaliensis</name>
    <dbReference type="NCBI Taxonomy" id="419590"/>
    <lineage>
        <taxon>Bacteria</taxon>
        <taxon>Bacillati</taxon>
        <taxon>Actinomycetota</taxon>
        <taxon>Actinomycetes</taxon>
        <taxon>Streptosporangiales</taxon>
        <taxon>Streptosporangiaceae</taxon>
        <taxon>Nonomuraea</taxon>
    </lineage>
</organism>
<dbReference type="RefSeq" id="WP_346112767.1">
    <property type="nucleotide sequence ID" value="NZ_BAAAMU010000106.1"/>
</dbReference>
<dbReference type="InterPro" id="IPR013780">
    <property type="entry name" value="Glyco_hydro_b"/>
</dbReference>
<evidence type="ECO:0000256" key="2">
    <source>
        <dbReference type="ARBA" id="ARBA00022801"/>
    </source>
</evidence>
<dbReference type="InterPro" id="IPR050985">
    <property type="entry name" value="Alpha-glycosidase_related"/>
</dbReference>
<dbReference type="InterPro" id="IPR048395">
    <property type="entry name" value="Glyco_hydro_31_C"/>
</dbReference>
<name>A0ABN2GTK9_9ACTN</name>
<feature type="domain" description="Glycoside hydrolase family 31 TIM barrel" evidence="6">
    <location>
        <begin position="183"/>
        <end position="326"/>
    </location>
</feature>
<dbReference type="PANTHER" id="PTHR43053:SF4">
    <property type="entry name" value="MYOGENESIS-REGULATING GLYCOSIDASE"/>
    <property type="match status" value="1"/>
</dbReference>
<dbReference type="Pfam" id="PF01055">
    <property type="entry name" value="Glyco_hydro_31_2nd"/>
    <property type="match status" value="1"/>
</dbReference>
<dbReference type="SUPFAM" id="SSF51445">
    <property type="entry name" value="(Trans)glycosidases"/>
    <property type="match status" value="1"/>
</dbReference>
<dbReference type="EMBL" id="BAAAMU010000106">
    <property type="protein sequence ID" value="GAA1676643.1"/>
    <property type="molecule type" value="Genomic_DNA"/>
</dbReference>
<protein>
    <submittedName>
        <fullName evidence="8">Glycoside hydrolase family 31 protein</fullName>
    </submittedName>
</protein>